<keyword evidence="2" id="KW-0238">DNA-binding</keyword>
<keyword evidence="7" id="KW-1185">Reference proteome</keyword>
<dbReference type="InterPro" id="IPR036388">
    <property type="entry name" value="WH-like_DNA-bd_sf"/>
</dbReference>
<keyword evidence="1" id="KW-0805">Transcription regulation</keyword>
<feature type="domain" description="HTH crp-type" evidence="5">
    <location>
        <begin position="146"/>
        <end position="218"/>
    </location>
</feature>
<accession>A0A3N1CQV0</accession>
<comment type="caution">
    <text evidence="6">The sequence shown here is derived from an EMBL/GenBank/DDBJ whole genome shotgun (WGS) entry which is preliminary data.</text>
</comment>
<name>A0A3N1CQV0_9ACTN</name>
<protein>
    <submittedName>
        <fullName evidence="6">CRP-like cAMP-binding protein</fullName>
    </submittedName>
</protein>
<evidence type="ECO:0000256" key="2">
    <source>
        <dbReference type="ARBA" id="ARBA00023125"/>
    </source>
</evidence>
<reference evidence="6 7" key="1">
    <citation type="submission" date="2018-11" db="EMBL/GenBank/DDBJ databases">
        <title>Sequencing the genomes of 1000 actinobacteria strains.</title>
        <authorList>
            <person name="Klenk H.-P."/>
        </authorList>
    </citation>
    <scope>NUCLEOTIDE SEQUENCE [LARGE SCALE GENOMIC DNA]</scope>
    <source>
        <strain evidence="6 7">DSM 44254</strain>
    </source>
</reference>
<keyword evidence="3" id="KW-0804">Transcription</keyword>
<dbReference type="OrthoDB" id="41390at2"/>
<dbReference type="CDD" id="cd00038">
    <property type="entry name" value="CAP_ED"/>
    <property type="match status" value="1"/>
</dbReference>
<dbReference type="RefSeq" id="WP_123662838.1">
    <property type="nucleotide sequence ID" value="NZ_RJKE01000001.1"/>
</dbReference>
<dbReference type="InterPro" id="IPR000595">
    <property type="entry name" value="cNMP-bd_dom"/>
</dbReference>
<sequence>MTPVEPPRPENFWSSLDAPAREALLRGGRVRSYPTGAHLLLQGERPDQVLIIQNGWAKVAVGDLEGREVVIAVRGPGELVGETGLLNDSPRTATLTALHAVAALSVTRARFAAFLNDHPQAWPLIYKTASRRLAQSDGRIVALGSLDGAARLARLLLTLAEESGTPDEGGVRLPPLSQEELGSCVDASRETVARALREWRQKALIRTRWRKIVLLEPDGLRSLLEEA</sequence>
<dbReference type="Pfam" id="PF13545">
    <property type="entry name" value="HTH_Crp_2"/>
    <property type="match status" value="1"/>
</dbReference>
<dbReference type="AlphaFoldDB" id="A0A3N1CQV0"/>
<proteinExistence type="predicted"/>
<dbReference type="InterPro" id="IPR012318">
    <property type="entry name" value="HTH_CRP"/>
</dbReference>
<dbReference type="PANTHER" id="PTHR24567">
    <property type="entry name" value="CRP FAMILY TRANSCRIPTIONAL REGULATORY PROTEIN"/>
    <property type="match status" value="1"/>
</dbReference>
<dbReference type="PANTHER" id="PTHR24567:SF74">
    <property type="entry name" value="HTH-TYPE TRANSCRIPTIONAL REGULATOR ARCR"/>
    <property type="match status" value="1"/>
</dbReference>
<dbReference type="EMBL" id="RJKE01000001">
    <property type="protein sequence ID" value="ROO83575.1"/>
    <property type="molecule type" value="Genomic_DNA"/>
</dbReference>
<dbReference type="InterPro" id="IPR018488">
    <property type="entry name" value="cNMP-bd_CS"/>
</dbReference>
<dbReference type="InterPro" id="IPR018490">
    <property type="entry name" value="cNMP-bd_dom_sf"/>
</dbReference>
<gene>
    <name evidence="6" type="ORF">EDD29_1081</name>
</gene>
<dbReference type="PROSITE" id="PS50042">
    <property type="entry name" value="CNMP_BINDING_3"/>
    <property type="match status" value="1"/>
</dbReference>
<feature type="domain" description="Cyclic nucleotide-binding" evidence="4">
    <location>
        <begin position="12"/>
        <end position="132"/>
    </location>
</feature>
<dbReference type="Gene3D" id="1.10.10.10">
    <property type="entry name" value="Winged helix-like DNA-binding domain superfamily/Winged helix DNA-binding domain"/>
    <property type="match status" value="1"/>
</dbReference>
<evidence type="ECO:0000313" key="6">
    <source>
        <dbReference type="EMBL" id="ROO83575.1"/>
    </source>
</evidence>
<dbReference type="GO" id="GO:0003677">
    <property type="term" value="F:DNA binding"/>
    <property type="evidence" value="ECO:0007669"/>
    <property type="project" value="UniProtKB-KW"/>
</dbReference>
<dbReference type="InterPro" id="IPR014710">
    <property type="entry name" value="RmlC-like_jellyroll"/>
</dbReference>
<dbReference type="Proteomes" id="UP000272400">
    <property type="component" value="Unassembled WGS sequence"/>
</dbReference>
<dbReference type="InterPro" id="IPR036390">
    <property type="entry name" value="WH_DNA-bd_sf"/>
</dbReference>
<dbReference type="InterPro" id="IPR050397">
    <property type="entry name" value="Env_Response_Regulators"/>
</dbReference>
<evidence type="ECO:0000256" key="3">
    <source>
        <dbReference type="ARBA" id="ARBA00023163"/>
    </source>
</evidence>
<dbReference type="SMART" id="SM00100">
    <property type="entry name" value="cNMP"/>
    <property type="match status" value="1"/>
</dbReference>
<evidence type="ECO:0000256" key="1">
    <source>
        <dbReference type="ARBA" id="ARBA00023015"/>
    </source>
</evidence>
<organism evidence="6 7">
    <name type="scientific">Actinocorallia herbida</name>
    <dbReference type="NCBI Taxonomy" id="58109"/>
    <lineage>
        <taxon>Bacteria</taxon>
        <taxon>Bacillati</taxon>
        <taxon>Actinomycetota</taxon>
        <taxon>Actinomycetes</taxon>
        <taxon>Streptosporangiales</taxon>
        <taxon>Thermomonosporaceae</taxon>
        <taxon>Actinocorallia</taxon>
    </lineage>
</organism>
<dbReference type="PROSITE" id="PS00889">
    <property type="entry name" value="CNMP_BINDING_2"/>
    <property type="match status" value="1"/>
</dbReference>
<dbReference type="SUPFAM" id="SSF51206">
    <property type="entry name" value="cAMP-binding domain-like"/>
    <property type="match status" value="1"/>
</dbReference>
<dbReference type="Pfam" id="PF00027">
    <property type="entry name" value="cNMP_binding"/>
    <property type="match status" value="1"/>
</dbReference>
<dbReference type="SMART" id="SM00419">
    <property type="entry name" value="HTH_CRP"/>
    <property type="match status" value="1"/>
</dbReference>
<dbReference type="SUPFAM" id="SSF46785">
    <property type="entry name" value="Winged helix' DNA-binding domain"/>
    <property type="match status" value="1"/>
</dbReference>
<dbReference type="Gene3D" id="2.60.120.10">
    <property type="entry name" value="Jelly Rolls"/>
    <property type="match status" value="1"/>
</dbReference>
<evidence type="ECO:0000259" key="4">
    <source>
        <dbReference type="PROSITE" id="PS50042"/>
    </source>
</evidence>
<evidence type="ECO:0000313" key="7">
    <source>
        <dbReference type="Proteomes" id="UP000272400"/>
    </source>
</evidence>
<dbReference type="GO" id="GO:0003700">
    <property type="term" value="F:DNA-binding transcription factor activity"/>
    <property type="evidence" value="ECO:0007669"/>
    <property type="project" value="TreeGrafter"/>
</dbReference>
<evidence type="ECO:0000259" key="5">
    <source>
        <dbReference type="PROSITE" id="PS51063"/>
    </source>
</evidence>
<dbReference type="PROSITE" id="PS51063">
    <property type="entry name" value="HTH_CRP_2"/>
    <property type="match status" value="1"/>
</dbReference>
<dbReference type="GO" id="GO:0005829">
    <property type="term" value="C:cytosol"/>
    <property type="evidence" value="ECO:0007669"/>
    <property type="project" value="TreeGrafter"/>
</dbReference>